<evidence type="ECO:0000256" key="7">
    <source>
        <dbReference type="SAM" id="Phobius"/>
    </source>
</evidence>
<feature type="transmembrane region" description="Helical" evidence="7">
    <location>
        <begin position="422"/>
        <end position="439"/>
    </location>
</feature>
<reference evidence="8 9" key="1">
    <citation type="journal article" date="2009" name="Stand. Genomic Sci.">
        <title>Complete genome sequence of Rhodothermus marinus type strain (R-10).</title>
        <authorList>
            <person name="Nolan M."/>
            <person name="Tindall B.J."/>
            <person name="Pomrenke H."/>
            <person name="Lapidus A."/>
            <person name="Copeland A."/>
            <person name="Glavina Del Rio T."/>
            <person name="Lucas S."/>
            <person name="Chen F."/>
            <person name="Tice H."/>
            <person name="Cheng J.F."/>
            <person name="Saunders E."/>
            <person name="Han C."/>
            <person name="Bruce D."/>
            <person name="Goodwin L."/>
            <person name="Chain P."/>
            <person name="Pitluck S."/>
            <person name="Ovchinikova G."/>
            <person name="Pati A."/>
            <person name="Ivanova N."/>
            <person name="Mavromatis K."/>
            <person name="Chen A."/>
            <person name="Palaniappan K."/>
            <person name="Land M."/>
            <person name="Hauser L."/>
            <person name="Chang Y.J."/>
            <person name="Jeffries C.D."/>
            <person name="Brettin T."/>
            <person name="Goker M."/>
            <person name="Bristow J."/>
            <person name="Eisen J.A."/>
            <person name="Markowitz V."/>
            <person name="Hugenholtz P."/>
            <person name="Kyrpides N.C."/>
            <person name="Klenk H.P."/>
            <person name="Detter J.C."/>
        </authorList>
    </citation>
    <scope>NUCLEOTIDE SEQUENCE [LARGE SCALE GENOMIC DNA]</scope>
    <source>
        <strain evidence="9">ATCC 43812 / DSM 4252 / R-10</strain>
    </source>
</reference>
<feature type="transmembrane region" description="Helical" evidence="7">
    <location>
        <begin position="154"/>
        <end position="173"/>
    </location>
</feature>
<evidence type="ECO:0000256" key="3">
    <source>
        <dbReference type="ARBA" id="ARBA00022692"/>
    </source>
</evidence>
<accession>D0MEU3</accession>
<evidence type="ECO:0000313" key="9">
    <source>
        <dbReference type="Proteomes" id="UP000002221"/>
    </source>
</evidence>
<feature type="transmembrane region" description="Helical" evidence="7">
    <location>
        <begin position="314"/>
        <end position="343"/>
    </location>
</feature>
<keyword evidence="9" id="KW-1185">Reference proteome</keyword>
<feature type="transmembrane region" description="Helical" evidence="7">
    <location>
        <begin position="77"/>
        <end position="98"/>
    </location>
</feature>
<dbReference type="eggNOG" id="COG4146">
    <property type="taxonomic scope" value="Bacteria"/>
</dbReference>
<dbReference type="KEGG" id="rmr:Rmar_0491"/>
<comment type="similarity">
    <text evidence="2 6">Belongs to the sodium:solute symporter (SSF) (TC 2.A.21) family.</text>
</comment>
<evidence type="ECO:0000256" key="1">
    <source>
        <dbReference type="ARBA" id="ARBA00004141"/>
    </source>
</evidence>
<feature type="transmembrane region" description="Helical" evidence="7">
    <location>
        <begin position="490"/>
        <end position="508"/>
    </location>
</feature>
<organism evidence="8 9">
    <name type="scientific">Rhodothermus marinus (strain ATCC 43812 / DSM 4252 / R-10)</name>
    <name type="common">Rhodothermus obamensis</name>
    <dbReference type="NCBI Taxonomy" id="518766"/>
    <lineage>
        <taxon>Bacteria</taxon>
        <taxon>Pseudomonadati</taxon>
        <taxon>Rhodothermota</taxon>
        <taxon>Rhodothermia</taxon>
        <taxon>Rhodothermales</taxon>
        <taxon>Rhodothermaceae</taxon>
        <taxon>Rhodothermus</taxon>
    </lineage>
</organism>
<dbReference type="HOGENOM" id="CLU_018808_9_3_10"/>
<dbReference type="Pfam" id="PF00474">
    <property type="entry name" value="SSF"/>
    <property type="match status" value="1"/>
</dbReference>
<dbReference type="Proteomes" id="UP000002221">
    <property type="component" value="Chromosome"/>
</dbReference>
<proteinExistence type="inferred from homology"/>
<feature type="transmembrane region" description="Helical" evidence="7">
    <location>
        <begin position="185"/>
        <end position="209"/>
    </location>
</feature>
<dbReference type="NCBIfam" id="TIGR00813">
    <property type="entry name" value="sss"/>
    <property type="match status" value="1"/>
</dbReference>
<dbReference type="GO" id="GO:0005412">
    <property type="term" value="F:D-glucose:sodium symporter activity"/>
    <property type="evidence" value="ECO:0007669"/>
    <property type="project" value="TreeGrafter"/>
</dbReference>
<name>D0MEU3_RHOM4</name>
<dbReference type="PANTHER" id="PTHR11819:SF195">
    <property type="entry name" value="SODIUM_GLUCOSE COTRANSPORTER 4"/>
    <property type="match status" value="1"/>
</dbReference>
<dbReference type="OrthoDB" id="9814523at2"/>
<evidence type="ECO:0000256" key="2">
    <source>
        <dbReference type="ARBA" id="ARBA00006434"/>
    </source>
</evidence>
<dbReference type="PROSITE" id="PS50283">
    <property type="entry name" value="NA_SOLUT_SYMP_3"/>
    <property type="match status" value="1"/>
</dbReference>
<dbReference type="PANTHER" id="PTHR11819">
    <property type="entry name" value="SOLUTE CARRIER FAMILY 5"/>
    <property type="match status" value="1"/>
</dbReference>
<feature type="transmembrane region" description="Helical" evidence="7">
    <location>
        <begin position="445"/>
        <end position="465"/>
    </location>
</feature>
<feature type="transmembrane region" description="Helical" evidence="7">
    <location>
        <begin position="229"/>
        <end position="247"/>
    </location>
</feature>
<feature type="transmembrane region" description="Helical" evidence="7">
    <location>
        <begin position="268"/>
        <end position="294"/>
    </location>
</feature>
<sequence>MTFGIVDLIAFVGFIAFVIGFSLYASRKEETGEDYFLAGRGLTWWLIGFSLIASNISTEHFVGMAGRGFELGLAIASYEWMAAITLVLVAFFFLPKFLRAGIYTMPEYLEYRYNTTARTIMATFMMLAYVFVALATVLYSGALALEAIFGLDTVLGIWLIGLLAGFYTVYGGLKAVVWTDLLQGAALLLGGLLVTVLGFQALGGVDVFFAQAGDKLHTVLPWDHPEMPWVAVFIGGLWIPNLFYWGLNQFITQRTLGARSLEEGQKGIMLAALLKLLIPFIIVFPGIMAAILYPQEVTQADQAYPVLIRELLPVGLRGIMLAALFGAVMSSLDSMLNSAATIFTIDLYQRHWKKGQATPRELVTIGRVATAAFVLFGCLWAPIVGRTGSVFQYIQMFWGFISPGITAAFLFGLFSKRTPPEAAIGAMLLGIPVYGLLLWKLPHVAFLHHMMITFLVLAAFMWIVTKLRPLPEPPKMPDAPPIPMETSPRLRRMGLGIVGLTALLYLLFW</sequence>
<gene>
    <name evidence="8" type="ordered locus">Rmar_0491</name>
</gene>
<dbReference type="RefSeq" id="WP_012843005.1">
    <property type="nucleotide sequence ID" value="NC_013501.1"/>
</dbReference>
<dbReference type="InterPro" id="IPR001734">
    <property type="entry name" value="Na/solute_symporter"/>
</dbReference>
<feature type="transmembrane region" description="Helical" evidence="7">
    <location>
        <begin position="364"/>
        <end position="384"/>
    </location>
</feature>
<dbReference type="STRING" id="518766.Rmar_0491"/>
<keyword evidence="3 7" id="KW-0812">Transmembrane</keyword>
<dbReference type="NCBIfam" id="NF007790">
    <property type="entry name" value="PRK10484.1"/>
    <property type="match status" value="1"/>
</dbReference>
<evidence type="ECO:0000256" key="4">
    <source>
        <dbReference type="ARBA" id="ARBA00022989"/>
    </source>
</evidence>
<dbReference type="AlphaFoldDB" id="D0MEU3"/>
<evidence type="ECO:0000256" key="6">
    <source>
        <dbReference type="RuleBase" id="RU362091"/>
    </source>
</evidence>
<feature type="transmembrane region" description="Helical" evidence="7">
    <location>
        <begin position="119"/>
        <end position="142"/>
    </location>
</feature>
<feature type="transmembrane region" description="Helical" evidence="7">
    <location>
        <begin position="396"/>
        <end position="415"/>
    </location>
</feature>
<dbReference type="Gene3D" id="1.20.1730.10">
    <property type="entry name" value="Sodium/glucose cotransporter"/>
    <property type="match status" value="1"/>
</dbReference>
<comment type="subcellular location">
    <subcellularLocation>
        <location evidence="1">Membrane</location>
        <topology evidence="1">Multi-pass membrane protein</topology>
    </subcellularLocation>
</comment>
<evidence type="ECO:0000256" key="5">
    <source>
        <dbReference type="ARBA" id="ARBA00023136"/>
    </source>
</evidence>
<protein>
    <submittedName>
        <fullName evidence="8">SSS sodium solute transporter superfamily</fullName>
    </submittedName>
</protein>
<evidence type="ECO:0000313" key="8">
    <source>
        <dbReference type="EMBL" id="ACY47393.1"/>
    </source>
</evidence>
<dbReference type="EMBL" id="CP001807">
    <property type="protein sequence ID" value="ACY47393.1"/>
    <property type="molecule type" value="Genomic_DNA"/>
</dbReference>
<dbReference type="GO" id="GO:0005886">
    <property type="term" value="C:plasma membrane"/>
    <property type="evidence" value="ECO:0007669"/>
    <property type="project" value="TreeGrafter"/>
</dbReference>
<keyword evidence="5 7" id="KW-0472">Membrane</keyword>
<dbReference type="InterPro" id="IPR038377">
    <property type="entry name" value="Na/Glc_symporter_sf"/>
</dbReference>
<keyword evidence="4 7" id="KW-1133">Transmembrane helix</keyword>
<feature type="transmembrane region" description="Helical" evidence="7">
    <location>
        <begin position="37"/>
        <end position="57"/>
    </location>
</feature>
<feature type="transmembrane region" description="Helical" evidence="7">
    <location>
        <begin position="6"/>
        <end position="25"/>
    </location>
</feature>